<protein>
    <submittedName>
        <fullName evidence="4">Protein ABIL1-like</fullName>
    </submittedName>
</protein>
<dbReference type="WBParaSite" id="NBR_0001882301-mRNA-1">
    <property type="protein sequence ID" value="NBR_0001882301-mRNA-1"/>
    <property type="gene ID" value="NBR_0001882301"/>
</dbReference>
<evidence type="ECO:0000313" key="3">
    <source>
        <dbReference type="Proteomes" id="UP000271162"/>
    </source>
</evidence>
<reference evidence="4" key="1">
    <citation type="submission" date="2017-02" db="UniProtKB">
        <authorList>
            <consortium name="WormBaseParasite"/>
        </authorList>
    </citation>
    <scope>IDENTIFICATION</scope>
</reference>
<keyword evidence="3" id="KW-1185">Reference proteome</keyword>
<reference evidence="2 3" key="2">
    <citation type="submission" date="2018-11" db="EMBL/GenBank/DDBJ databases">
        <authorList>
            <consortium name="Pathogen Informatics"/>
        </authorList>
    </citation>
    <scope>NUCLEOTIDE SEQUENCE [LARGE SCALE GENOMIC DNA]</scope>
</reference>
<organism evidence="4">
    <name type="scientific">Nippostrongylus brasiliensis</name>
    <name type="common">Rat hookworm</name>
    <dbReference type="NCBI Taxonomy" id="27835"/>
    <lineage>
        <taxon>Eukaryota</taxon>
        <taxon>Metazoa</taxon>
        <taxon>Ecdysozoa</taxon>
        <taxon>Nematoda</taxon>
        <taxon>Chromadorea</taxon>
        <taxon>Rhabditida</taxon>
        <taxon>Rhabditina</taxon>
        <taxon>Rhabditomorpha</taxon>
        <taxon>Strongyloidea</taxon>
        <taxon>Heligmosomidae</taxon>
        <taxon>Nippostrongylus</taxon>
    </lineage>
</organism>
<dbReference type="EMBL" id="UYSL01023688">
    <property type="protein sequence ID" value="VDL82549.1"/>
    <property type="molecule type" value="Genomic_DNA"/>
</dbReference>
<dbReference type="AlphaFoldDB" id="A0A0N4YNL1"/>
<feature type="region of interest" description="Disordered" evidence="1">
    <location>
        <begin position="100"/>
        <end position="119"/>
    </location>
</feature>
<dbReference type="Proteomes" id="UP000271162">
    <property type="component" value="Unassembled WGS sequence"/>
</dbReference>
<accession>A0A0N4YNL1</accession>
<evidence type="ECO:0000256" key="1">
    <source>
        <dbReference type="SAM" id="MobiDB-lite"/>
    </source>
</evidence>
<feature type="region of interest" description="Disordered" evidence="1">
    <location>
        <begin position="1"/>
        <end position="20"/>
    </location>
</feature>
<evidence type="ECO:0000313" key="4">
    <source>
        <dbReference type="WBParaSite" id="NBR_0001882301-mRNA-1"/>
    </source>
</evidence>
<evidence type="ECO:0000313" key="2">
    <source>
        <dbReference type="EMBL" id="VDL82549.1"/>
    </source>
</evidence>
<gene>
    <name evidence="2" type="ORF">NBR_LOCUS18824</name>
</gene>
<proteinExistence type="predicted"/>
<name>A0A0N4YNL1_NIPBR</name>
<sequence length="168" mass="18826">MVGSTSGNDDEQLRASEQEETEYENVSECFKKQFDRLTKRILGQVAAIGTICDAQLGKLVRTNDAFERTRTGVNEVFELARSVVVLAKQNIVSCIPAIESGREEPSHGPGAKPRRSTSEQYSKKVFLDYSESFSLYLKGDVDIPPLAEKTSRGFRTRRYLKGEKRDGL</sequence>